<evidence type="ECO:0000256" key="1">
    <source>
        <dbReference type="SAM" id="MobiDB-lite"/>
    </source>
</evidence>
<dbReference type="SUPFAM" id="SSF140453">
    <property type="entry name" value="EsxAB dimer-like"/>
    <property type="match status" value="1"/>
</dbReference>
<dbReference type="InterPro" id="IPR036689">
    <property type="entry name" value="ESAT-6-like_sf"/>
</dbReference>
<comment type="caution">
    <text evidence="2">The sequence shown here is derived from an EMBL/GenBank/DDBJ whole genome shotgun (WGS) entry which is preliminary data.</text>
</comment>
<dbReference type="AlphaFoldDB" id="A0A2W5IAZ7"/>
<protein>
    <submittedName>
        <fullName evidence="2">Uncharacterized protein</fullName>
    </submittedName>
</protein>
<name>A0A2W5IAZ7_9ACTN</name>
<dbReference type="EMBL" id="QFOZ01000013">
    <property type="protein sequence ID" value="PZP88293.1"/>
    <property type="molecule type" value="Genomic_DNA"/>
</dbReference>
<dbReference type="RefSeq" id="WP_290595722.1">
    <property type="nucleotide sequence ID" value="NZ_CAKZIO010000004.1"/>
</dbReference>
<gene>
    <name evidence="2" type="ORF">DI579_06810</name>
</gene>
<evidence type="ECO:0000313" key="2">
    <source>
        <dbReference type="EMBL" id="PZP88293.1"/>
    </source>
</evidence>
<reference evidence="2 3" key="1">
    <citation type="submission" date="2017-08" db="EMBL/GenBank/DDBJ databases">
        <title>Infants hospitalized years apart are colonized by the same room-sourced microbial strains.</title>
        <authorList>
            <person name="Brooks B."/>
            <person name="Olm M.R."/>
            <person name="Firek B.A."/>
            <person name="Baker R."/>
            <person name="Thomas B.C."/>
            <person name="Morowitz M.J."/>
            <person name="Banfield J.F."/>
        </authorList>
    </citation>
    <scope>NUCLEOTIDE SEQUENCE [LARGE SCALE GENOMIC DNA]</scope>
    <source>
        <strain evidence="2">S2_006_000_R1_57</strain>
    </source>
</reference>
<accession>A0A2W5IAZ7</accession>
<sequence length="100" mass="11206">MPDEVYIDPPALRGIGDRLFDGQSQCKCALDGQQAVSSGMFGARRSSSAQAFAQWYHEEAEKDDLLVQQTSDHAEHLVSDAKTFDEQNERNRDVFRTVEG</sequence>
<dbReference type="Proteomes" id="UP000248606">
    <property type="component" value="Unassembled WGS sequence"/>
</dbReference>
<feature type="region of interest" description="Disordered" evidence="1">
    <location>
        <begin position="78"/>
        <end position="100"/>
    </location>
</feature>
<evidence type="ECO:0000313" key="3">
    <source>
        <dbReference type="Proteomes" id="UP000248606"/>
    </source>
</evidence>
<organism evidence="2 3">
    <name type="scientific">Lawsonella clevelandensis</name>
    <dbReference type="NCBI Taxonomy" id="1528099"/>
    <lineage>
        <taxon>Bacteria</taxon>
        <taxon>Bacillati</taxon>
        <taxon>Actinomycetota</taxon>
        <taxon>Actinomycetes</taxon>
        <taxon>Mycobacteriales</taxon>
        <taxon>Lawsonellaceae</taxon>
        <taxon>Lawsonella</taxon>
    </lineage>
</organism>
<proteinExistence type="predicted"/>